<feature type="region of interest" description="Disordered" evidence="1">
    <location>
        <begin position="179"/>
        <end position="209"/>
    </location>
</feature>
<evidence type="ECO:0000313" key="2">
    <source>
        <dbReference type="EMBL" id="MBW0494197.1"/>
    </source>
</evidence>
<dbReference type="AlphaFoldDB" id="A0A9Q3D295"/>
<dbReference type="OrthoDB" id="2157866at2759"/>
<feature type="region of interest" description="Disordered" evidence="1">
    <location>
        <begin position="1"/>
        <end position="26"/>
    </location>
</feature>
<protein>
    <submittedName>
        <fullName evidence="2">Uncharacterized protein</fullName>
    </submittedName>
</protein>
<dbReference type="Proteomes" id="UP000765509">
    <property type="component" value="Unassembled WGS sequence"/>
</dbReference>
<feature type="compositionally biased region" description="Basic and acidic residues" evidence="1">
    <location>
        <begin position="179"/>
        <end position="195"/>
    </location>
</feature>
<comment type="caution">
    <text evidence="2">The sequence shown here is derived from an EMBL/GenBank/DDBJ whole genome shotgun (WGS) entry which is preliminary data.</text>
</comment>
<gene>
    <name evidence="2" type="ORF">O181_033912</name>
</gene>
<accession>A0A9Q3D295</accession>
<feature type="compositionally biased region" description="Polar residues" evidence="1">
    <location>
        <begin position="131"/>
        <end position="146"/>
    </location>
</feature>
<organism evidence="2 3">
    <name type="scientific">Austropuccinia psidii MF-1</name>
    <dbReference type="NCBI Taxonomy" id="1389203"/>
    <lineage>
        <taxon>Eukaryota</taxon>
        <taxon>Fungi</taxon>
        <taxon>Dikarya</taxon>
        <taxon>Basidiomycota</taxon>
        <taxon>Pucciniomycotina</taxon>
        <taxon>Pucciniomycetes</taxon>
        <taxon>Pucciniales</taxon>
        <taxon>Sphaerophragmiaceae</taxon>
        <taxon>Austropuccinia</taxon>
    </lineage>
</organism>
<keyword evidence="3" id="KW-1185">Reference proteome</keyword>
<dbReference type="EMBL" id="AVOT02012456">
    <property type="protein sequence ID" value="MBW0494197.1"/>
    <property type="molecule type" value="Genomic_DNA"/>
</dbReference>
<name>A0A9Q3D295_9BASI</name>
<feature type="region of interest" description="Disordered" evidence="1">
    <location>
        <begin position="130"/>
        <end position="154"/>
    </location>
</feature>
<reference evidence="2" key="1">
    <citation type="submission" date="2021-03" db="EMBL/GenBank/DDBJ databases">
        <title>Draft genome sequence of rust myrtle Austropuccinia psidii MF-1, a brazilian biotype.</title>
        <authorList>
            <person name="Quecine M.C."/>
            <person name="Pachon D.M.R."/>
            <person name="Bonatelli M.L."/>
            <person name="Correr F.H."/>
            <person name="Franceschini L.M."/>
            <person name="Leite T.F."/>
            <person name="Margarido G.R.A."/>
            <person name="Almeida C.A."/>
            <person name="Ferrarezi J.A."/>
            <person name="Labate C.A."/>
        </authorList>
    </citation>
    <scope>NUCLEOTIDE SEQUENCE</scope>
    <source>
        <strain evidence="2">MF-1</strain>
    </source>
</reference>
<evidence type="ECO:0000256" key="1">
    <source>
        <dbReference type="SAM" id="MobiDB-lite"/>
    </source>
</evidence>
<sequence length="244" mass="27890">MSPLHLRNPKEPASGQTRTVQSQKTGHWTPLTQHWMERHLGKSCPLCHSPSNPEETSNHCTGSIWIKLFSSINTSNTYCNGEWTKIGSTQHHTGNNLEQVSRRYVSKRCPSKILCHYPSYKITIEPDRAYSDSSRLTRSKPTQPSSGFKPFRKQQISGQESPFFTFPGSFKQKTRIKKEKQDFFQQQEERVRPNDPEAVGLGERSTQEPEIGLNTSKISRPINKNITPLRINTMLLHLSNLNSD</sequence>
<evidence type="ECO:0000313" key="3">
    <source>
        <dbReference type="Proteomes" id="UP000765509"/>
    </source>
</evidence>
<feature type="compositionally biased region" description="Polar residues" evidence="1">
    <location>
        <begin position="14"/>
        <end position="26"/>
    </location>
</feature>
<proteinExistence type="predicted"/>